<dbReference type="SUPFAM" id="SSF46689">
    <property type="entry name" value="Homeodomain-like"/>
    <property type="match status" value="1"/>
</dbReference>
<dbReference type="InterPro" id="IPR001005">
    <property type="entry name" value="SANT/Myb"/>
</dbReference>
<dbReference type="GO" id="GO:0006338">
    <property type="term" value="P:chromatin remodeling"/>
    <property type="evidence" value="ECO:0007669"/>
    <property type="project" value="TreeGrafter"/>
</dbReference>
<dbReference type="PROSITE" id="PS00028">
    <property type="entry name" value="ZINC_FINGER_C2H2_1"/>
    <property type="match status" value="1"/>
</dbReference>
<dbReference type="Gene3D" id="1.10.10.10">
    <property type="entry name" value="Winged helix-like DNA-binding domain superfamily/Winged helix DNA-binding domain"/>
    <property type="match status" value="1"/>
</dbReference>
<proteinExistence type="predicted"/>
<dbReference type="AlphaFoldDB" id="A0AAX4J8U4"/>
<dbReference type="InterPro" id="IPR000433">
    <property type="entry name" value="Znf_ZZ"/>
</dbReference>
<accession>A0AAX4J8U4</accession>
<dbReference type="PROSITE" id="PS51293">
    <property type="entry name" value="SANT"/>
    <property type="match status" value="1"/>
</dbReference>
<evidence type="ECO:0000313" key="6">
    <source>
        <dbReference type="Proteomes" id="UP001334084"/>
    </source>
</evidence>
<dbReference type="PANTHER" id="PTHR12374">
    <property type="entry name" value="TRANSCRIPTIONAL ADAPTOR 2 ADA2 -RELATED"/>
    <property type="match status" value="1"/>
</dbReference>
<feature type="domain" description="SANT" evidence="4">
    <location>
        <begin position="66"/>
        <end position="118"/>
    </location>
</feature>
<evidence type="ECO:0000259" key="4">
    <source>
        <dbReference type="PROSITE" id="PS51293"/>
    </source>
</evidence>
<evidence type="ECO:0000256" key="2">
    <source>
        <dbReference type="ARBA" id="ARBA00022771"/>
    </source>
</evidence>
<organism evidence="5 6">
    <name type="scientific">Vairimorpha necatrix</name>
    <dbReference type="NCBI Taxonomy" id="6039"/>
    <lineage>
        <taxon>Eukaryota</taxon>
        <taxon>Fungi</taxon>
        <taxon>Fungi incertae sedis</taxon>
        <taxon>Microsporidia</taxon>
        <taxon>Nosematidae</taxon>
        <taxon>Vairimorpha</taxon>
    </lineage>
</organism>
<dbReference type="InterPro" id="IPR055141">
    <property type="entry name" value="TADA2A_B-like_dom"/>
</dbReference>
<dbReference type="Proteomes" id="UP001334084">
    <property type="component" value="Chromosome 1"/>
</dbReference>
<dbReference type="Pfam" id="PF25299">
    <property type="entry name" value="ZZ_ADA2"/>
    <property type="match status" value="1"/>
</dbReference>
<dbReference type="PANTHER" id="PTHR12374:SF20">
    <property type="entry name" value="TRANSCRIPTIONAL ADAPTER 2-ALPHA"/>
    <property type="match status" value="1"/>
</dbReference>
<dbReference type="KEGG" id="vnx:VNE69_01341"/>
<evidence type="ECO:0000313" key="5">
    <source>
        <dbReference type="EMBL" id="WUR02404.1"/>
    </source>
</evidence>
<evidence type="ECO:0000256" key="3">
    <source>
        <dbReference type="ARBA" id="ARBA00022833"/>
    </source>
</evidence>
<protein>
    <submittedName>
        <fullName evidence="5">Transcriptional adapter 2 (ADA2)</fullName>
    </submittedName>
</protein>
<reference evidence="5" key="1">
    <citation type="journal article" date="2024" name="BMC Genomics">
        <title>Functional annotation of a divergent genome using sequence and structure-based similarity.</title>
        <authorList>
            <person name="Svedberg D."/>
            <person name="Winiger R.R."/>
            <person name="Berg A."/>
            <person name="Sharma H."/>
            <person name="Tellgren-Roth C."/>
            <person name="Debrunner-Vossbrinck B.A."/>
            <person name="Vossbrinck C.R."/>
            <person name="Barandun J."/>
        </authorList>
    </citation>
    <scope>NUCLEOTIDE SEQUENCE</scope>
    <source>
        <strain evidence="5">Illinois isolate</strain>
    </source>
</reference>
<evidence type="ECO:0000256" key="1">
    <source>
        <dbReference type="ARBA" id="ARBA00022723"/>
    </source>
</evidence>
<dbReference type="Pfam" id="PF00249">
    <property type="entry name" value="Myb_DNA-binding"/>
    <property type="match status" value="1"/>
</dbReference>
<dbReference type="GO" id="GO:0003713">
    <property type="term" value="F:transcription coactivator activity"/>
    <property type="evidence" value="ECO:0007669"/>
    <property type="project" value="TreeGrafter"/>
</dbReference>
<dbReference type="GO" id="GO:0006357">
    <property type="term" value="P:regulation of transcription by RNA polymerase II"/>
    <property type="evidence" value="ECO:0007669"/>
    <property type="project" value="TreeGrafter"/>
</dbReference>
<dbReference type="InterPro" id="IPR013087">
    <property type="entry name" value="Znf_C2H2_type"/>
</dbReference>
<dbReference type="Pfam" id="PF22941">
    <property type="entry name" value="TADA2A-like_3rd"/>
    <property type="match status" value="1"/>
</dbReference>
<dbReference type="InterPro" id="IPR009057">
    <property type="entry name" value="Homeodomain-like_sf"/>
</dbReference>
<gene>
    <name evidence="5" type="ORF">VNE69_01341</name>
</gene>
<dbReference type="SMART" id="SM00717">
    <property type="entry name" value="SANT"/>
    <property type="match status" value="1"/>
</dbReference>
<dbReference type="CDD" id="cd00167">
    <property type="entry name" value="SANT"/>
    <property type="match status" value="1"/>
</dbReference>
<dbReference type="GO" id="GO:0008270">
    <property type="term" value="F:zinc ion binding"/>
    <property type="evidence" value="ECO:0007669"/>
    <property type="project" value="UniProtKB-KW"/>
</dbReference>
<name>A0AAX4J8U4_9MICR</name>
<dbReference type="GO" id="GO:0005634">
    <property type="term" value="C:nucleus"/>
    <property type="evidence" value="ECO:0007669"/>
    <property type="project" value="TreeGrafter"/>
</dbReference>
<keyword evidence="2" id="KW-0863">Zinc-finger</keyword>
<keyword evidence="3" id="KW-0862">Zinc</keyword>
<keyword evidence="1" id="KW-0479">Metal-binding</keyword>
<dbReference type="Gene3D" id="1.20.58.1880">
    <property type="match status" value="1"/>
</dbReference>
<sequence>MTISNIGNTNILTVVCDFCFISINQDPLIQCTTCKIDQCIYCFRDNLETKIHKKTHDFRVINYSLKITEDWNILEELLFYNSLDKFGLGNWDNISKSIGTKSEEEVEIFFYKMLNIKNNSISNLKINERTSNPFRSKISIYMNNREDFDVEFMNDYEEIIKDMDFTDSDEEIDIKAKNCILKGYKNIIQMRNYRKDIILKKGLLEINKNKEFEKEMSKYLDIEKYKFLLEYLSVEKYEEFIKGICEEKEVFKDKENKINYQMALSGQELEICKKLEISYEEFGDLKKKFIEMKIFKDTEFYDKINKLCRKDKTKRQEILDFFNLQNYI</sequence>
<dbReference type="EMBL" id="CP142726">
    <property type="protein sequence ID" value="WUR02404.1"/>
    <property type="molecule type" value="Genomic_DNA"/>
</dbReference>
<keyword evidence="6" id="KW-1185">Reference proteome</keyword>
<dbReference type="SUPFAM" id="SSF57850">
    <property type="entry name" value="RING/U-box"/>
    <property type="match status" value="1"/>
</dbReference>
<dbReference type="GeneID" id="90540205"/>
<dbReference type="InterPro" id="IPR017884">
    <property type="entry name" value="SANT_dom"/>
</dbReference>
<dbReference type="InterPro" id="IPR036388">
    <property type="entry name" value="WH-like_DNA-bd_sf"/>
</dbReference>
<dbReference type="RefSeq" id="XP_065328549.1">
    <property type="nucleotide sequence ID" value="XM_065472477.1"/>
</dbReference>
<dbReference type="GO" id="GO:0003682">
    <property type="term" value="F:chromatin binding"/>
    <property type="evidence" value="ECO:0007669"/>
    <property type="project" value="TreeGrafter"/>
</dbReference>